<keyword evidence="5" id="KW-0732">Signal</keyword>
<dbReference type="SUPFAM" id="SSF117281">
    <property type="entry name" value="Kelch motif"/>
    <property type="match status" value="1"/>
</dbReference>
<evidence type="ECO:0000256" key="5">
    <source>
        <dbReference type="SAM" id="SignalP"/>
    </source>
</evidence>
<evidence type="ECO:0000313" key="6">
    <source>
        <dbReference type="EMBL" id="KAK4496356.1"/>
    </source>
</evidence>
<evidence type="ECO:0000313" key="7">
    <source>
        <dbReference type="Proteomes" id="UP001305779"/>
    </source>
</evidence>
<feature type="region of interest" description="Disordered" evidence="3">
    <location>
        <begin position="459"/>
        <end position="480"/>
    </location>
</feature>
<reference evidence="6 7" key="1">
    <citation type="journal article" date="2023" name="G3 (Bethesda)">
        <title>A chromosome-level genome assembly of Zasmidium syzygii isolated from banana leaves.</title>
        <authorList>
            <person name="van Westerhoven A.C."/>
            <person name="Mehrabi R."/>
            <person name="Talebi R."/>
            <person name="Steentjes M.B.F."/>
            <person name="Corcolon B."/>
            <person name="Chong P.A."/>
            <person name="Kema G.H.J."/>
            <person name="Seidl M.F."/>
        </authorList>
    </citation>
    <scope>NUCLEOTIDE SEQUENCE [LARGE SCALE GENOMIC DNA]</scope>
    <source>
        <strain evidence="6 7">P124</strain>
    </source>
</reference>
<dbReference type="InterPro" id="IPR015915">
    <property type="entry name" value="Kelch-typ_b-propeller"/>
</dbReference>
<feature type="signal peptide" evidence="5">
    <location>
        <begin position="1"/>
        <end position="19"/>
    </location>
</feature>
<feature type="chain" id="PRO_5045907913" description="Kelch repeat protein" evidence="5">
    <location>
        <begin position="20"/>
        <end position="592"/>
    </location>
</feature>
<evidence type="ECO:0000256" key="1">
    <source>
        <dbReference type="ARBA" id="ARBA00022441"/>
    </source>
</evidence>
<organism evidence="6 7">
    <name type="scientific">Zasmidium cellare</name>
    <name type="common">Wine cellar mold</name>
    <name type="synonym">Racodium cellare</name>
    <dbReference type="NCBI Taxonomy" id="395010"/>
    <lineage>
        <taxon>Eukaryota</taxon>
        <taxon>Fungi</taxon>
        <taxon>Dikarya</taxon>
        <taxon>Ascomycota</taxon>
        <taxon>Pezizomycotina</taxon>
        <taxon>Dothideomycetes</taxon>
        <taxon>Dothideomycetidae</taxon>
        <taxon>Mycosphaerellales</taxon>
        <taxon>Mycosphaerellaceae</taxon>
        <taxon>Zasmidium</taxon>
    </lineage>
</organism>
<keyword evidence="7" id="KW-1185">Reference proteome</keyword>
<keyword evidence="4" id="KW-0812">Transmembrane</keyword>
<keyword evidence="1" id="KW-0880">Kelch repeat</keyword>
<keyword evidence="4" id="KW-1133">Transmembrane helix</keyword>
<gene>
    <name evidence="6" type="ORF">PRZ48_012336</name>
</gene>
<evidence type="ECO:0000256" key="3">
    <source>
        <dbReference type="SAM" id="MobiDB-lite"/>
    </source>
</evidence>
<keyword evidence="2" id="KW-0677">Repeat</keyword>
<dbReference type="Proteomes" id="UP001305779">
    <property type="component" value="Unassembled WGS sequence"/>
</dbReference>
<evidence type="ECO:0000256" key="2">
    <source>
        <dbReference type="ARBA" id="ARBA00022737"/>
    </source>
</evidence>
<dbReference type="PANTHER" id="PTHR46093:SF18">
    <property type="entry name" value="FIBRONECTIN TYPE-III DOMAIN-CONTAINING PROTEIN"/>
    <property type="match status" value="1"/>
</dbReference>
<comment type="caution">
    <text evidence="6">The sequence shown here is derived from an EMBL/GenBank/DDBJ whole genome shotgun (WGS) entry which is preliminary data.</text>
</comment>
<feature type="transmembrane region" description="Helical" evidence="4">
    <location>
        <begin position="483"/>
        <end position="508"/>
    </location>
</feature>
<protein>
    <recommendedName>
        <fullName evidence="8">Kelch repeat protein</fullName>
    </recommendedName>
</protein>
<evidence type="ECO:0008006" key="8">
    <source>
        <dbReference type="Google" id="ProtNLM"/>
    </source>
</evidence>
<name>A0ABR0E552_ZASCE</name>
<keyword evidence="4" id="KW-0472">Membrane</keyword>
<dbReference type="EMBL" id="JAXOVC010000010">
    <property type="protein sequence ID" value="KAK4496356.1"/>
    <property type="molecule type" value="Genomic_DNA"/>
</dbReference>
<dbReference type="PANTHER" id="PTHR46093">
    <property type="entry name" value="ACYL-COA-BINDING DOMAIN-CONTAINING PROTEIN 5"/>
    <property type="match status" value="1"/>
</dbReference>
<dbReference type="Gene3D" id="2.120.10.80">
    <property type="entry name" value="Kelch-type beta propeller"/>
    <property type="match status" value="1"/>
</dbReference>
<proteinExistence type="predicted"/>
<accession>A0ABR0E552</accession>
<feature type="compositionally biased region" description="Low complexity" evidence="3">
    <location>
        <begin position="460"/>
        <end position="480"/>
    </location>
</feature>
<evidence type="ECO:0000256" key="4">
    <source>
        <dbReference type="SAM" id="Phobius"/>
    </source>
</evidence>
<sequence length="592" mass="64264">MRDTIIAFVTALTFNGASAELINRAVAQWLWPSSIVVGDYLYVTGGEQYRPSLEEKLLNGWQLMKAEPGTFVVDLTTSWTNETVVPVGGQSIDPPTGMVGSRQPLLFYDAVHNTVNRWGGWPYRGDDYPSTIWSFEASSGSVDWQQGTNVSDESTAISTGPFAAAVAYSNTTYFSLGGNIKANNTGTDITVLPGLVAQDFDTQTWSNVSFELYAQTQFRTHARAAYIPNFGTEGYLVTLGGESTVTEAGVYTGGNALADMADITLYDVAAGTWYQQTATGVVPPPRSAFCAVGAASVDNTFELFIYGGSVNDTDDANKPDDEGYLNVYALSIPAFRWFKSNSTTTERRACHACSIGGNRQMISVGGRLVNTATTLGYEQDPWASSIGVFDMTAFEWKDKFDHEAEAYEAPEQVKAYYASEYEEPTWADEALAQVFRMSLSKHAFDVELADLDDTDYDFQNTTANSTSTEAEAETNESNNKTPVGAIAGGVVGGVAGLALLAVGVYLFLRRRRRQRNVATAIPQFEATHPDEVKSPYTYPDDIKSPYPDPAATYEVDGSSYKPAPVELSSASDVIAELPGNWGETREGLREGV</sequence>